<evidence type="ECO:0000256" key="6">
    <source>
        <dbReference type="ARBA" id="ARBA00022806"/>
    </source>
</evidence>
<dbReference type="InterPro" id="IPR011545">
    <property type="entry name" value="DEAD/DEAH_box_helicase_dom"/>
</dbReference>
<dbReference type="InterPro" id="IPR036101">
    <property type="entry name" value="CarD-like/TRCF_RID_sf"/>
</dbReference>
<dbReference type="PANTHER" id="PTHR47964:SF1">
    <property type="entry name" value="ATP-DEPENDENT DNA HELICASE HOMOLOG RECG, CHLOROPLASTIC"/>
    <property type="match status" value="1"/>
</dbReference>
<dbReference type="InterPro" id="IPR027417">
    <property type="entry name" value="P-loop_NTPase"/>
</dbReference>
<keyword evidence="9" id="KW-0234">DNA repair</keyword>
<dbReference type="CDD" id="cd17991">
    <property type="entry name" value="DEXHc_TRCF"/>
    <property type="match status" value="1"/>
</dbReference>
<keyword evidence="2" id="KW-0963">Cytoplasm</keyword>
<dbReference type="Gene3D" id="3.40.50.300">
    <property type="entry name" value="P-loop containing nucleotide triphosphate hydrolases"/>
    <property type="match status" value="2"/>
</dbReference>
<dbReference type="PANTHER" id="PTHR47964">
    <property type="entry name" value="ATP-DEPENDENT DNA HELICASE HOMOLOG RECG, CHLOROPLASTIC"/>
    <property type="match status" value="1"/>
</dbReference>
<organism evidence="12 13">
    <name type="scientific">Geodia barretti</name>
    <name type="common">Barrett's horny sponge</name>
    <dbReference type="NCBI Taxonomy" id="519541"/>
    <lineage>
        <taxon>Eukaryota</taxon>
        <taxon>Metazoa</taxon>
        <taxon>Porifera</taxon>
        <taxon>Demospongiae</taxon>
        <taxon>Heteroscleromorpha</taxon>
        <taxon>Tetractinellida</taxon>
        <taxon>Astrophorina</taxon>
        <taxon>Geodiidae</taxon>
        <taxon>Geodia</taxon>
    </lineage>
</organism>
<evidence type="ECO:0000259" key="11">
    <source>
        <dbReference type="PROSITE" id="PS51194"/>
    </source>
</evidence>
<comment type="caution">
    <text evidence="12">The sequence shown here is derived from an EMBL/GenBank/DDBJ whole genome shotgun (WGS) entry which is preliminary data.</text>
</comment>
<dbReference type="GO" id="GO:0003678">
    <property type="term" value="F:DNA helicase activity"/>
    <property type="evidence" value="ECO:0007669"/>
    <property type="project" value="TreeGrafter"/>
</dbReference>
<keyword evidence="5" id="KW-0378">Hydrolase</keyword>
<protein>
    <submittedName>
        <fullName evidence="12">Transcription-repair-coupling factor</fullName>
    </submittedName>
</protein>
<keyword evidence="3" id="KW-0547">Nucleotide-binding</keyword>
<feature type="domain" description="Helicase ATP-binding" evidence="10">
    <location>
        <begin position="150"/>
        <end position="311"/>
    </location>
</feature>
<evidence type="ECO:0000313" key="13">
    <source>
        <dbReference type="Proteomes" id="UP001174909"/>
    </source>
</evidence>
<evidence type="ECO:0000256" key="8">
    <source>
        <dbReference type="ARBA" id="ARBA00023125"/>
    </source>
</evidence>
<accession>A0AA35WUA7</accession>
<evidence type="ECO:0000256" key="3">
    <source>
        <dbReference type="ARBA" id="ARBA00022741"/>
    </source>
</evidence>
<evidence type="ECO:0000256" key="2">
    <source>
        <dbReference type="ARBA" id="ARBA00022490"/>
    </source>
</evidence>
<dbReference type="GO" id="GO:0003677">
    <property type="term" value="F:DNA binding"/>
    <property type="evidence" value="ECO:0007669"/>
    <property type="project" value="UniProtKB-KW"/>
</dbReference>
<evidence type="ECO:0000259" key="10">
    <source>
        <dbReference type="PROSITE" id="PS51192"/>
    </source>
</evidence>
<dbReference type="GO" id="GO:0005524">
    <property type="term" value="F:ATP binding"/>
    <property type="evidence" value="ECO:0007669"/>
    <property type="project" value="UniProtKB-KW"/>
</dbReference>
<dbReference type="PROSITE" id="PS51194">
    <property type="entry name" value="HELICASE_CTER"/>
    <property type="match status" value="1"/>
</dbReference>
<reference evidence="12" key="1">
    <citation type="submission" date="2023-03" db="EMBL/GenBank/DDBJ databases">
        <authorList>
            <person name="Steffen K."/>
            <person name="Cardenas P."/>
        </authorList>
    </citation>
    <scope>NUCLEOTIDE SEQUENCE</scope>
</reference>
<comment type="subcellular location">
    <subcellularLocation>
        <location evidence="1">Cytoplasm</location>
    </subcellularLocation>
</comment>
<dbReference type="Pfam" id="PF00270">
    <property type="entry name" value="DEAD"/>
    <property type="match status" value="1"/>
</dbReference>
<evidence type="ECO:0000256" key="1">
    <source>
        <dbReference type="ARBA" id="ARBA00004496"/>
    </source>
</evidence>
<evidence type="ECO:0000313" key="12">
    <source>
        <dbReference type="EMBL" id="CAI8034043.1"/>
    </source>
</evidence>
<dbReference type="SMART" id="SM01058">
    <property type="entry name" value="CarD_TRCF"/>
    <property type="match status" value="1"/>
</dbReference>
<sequence>MSPGDYVVHVEHGIGRFSGTVRGVKLTPAPVLSPVIWRDDREYLAIEYANDDKLYVPLEHLDRVAPYIAPMDRPPSLTRLGTQEWRRAKARAERSTMEMASELLALYAARELAEGHSFVPDAQWQSELEESFPFEETPDQRRTIEEVKADMESPKPMDRLVCGDVGYGKTEIALRAAFKAVMDGKQVAVLVPTTVLAQQHYATFSQRLSAFPTRVEVLSRFRTPQEQRSVVDRLADGQVDICIGTHRLIQRDVRFKELGLVIVDEEQRFGVAHKERLKRMRSEVDVLTLTATPIPRSLHMALAGVRDMSTMETPPEERLPIKTYVSEMSDALIREAILREIDRQGQVYFLHNRVYNIDYMARHLSRLVPEARVGVGHGQMNEGELEDVMVEFAEGKLDVLVCTTIIESGLDIPNVNTLIINRADTLGLSQLYQLCGGAWAGARGGRTAT</sequence>
<gene>
    <name evidence="12" type="ORF">GBAR_LOCUS19203</name>
</gene>
<keyword evidence="7" id="KW-0067">ATP-binding</keyword>
<keyword evidence="4" id="KW-0227">DNA damage</keyword>
<dbReference type="EMBL" id="CASHTH010002708">
    <property type="protein sequence ID" value="CAI8034043.1"/>
    <property type="molecule type" value="Genomic_DNA"/>
</dbReference>
<dbReference type="SMART" id="SM00490">
    <property type="entry name" value="HELICc"/>
    <property type="match status" value="1"/>
</dbReference>
<dbReference type="SUPFAM" id="SSF141259">
    <property type="entry name" value="CarD-like"/>
    <property type="match status" value="1"/>
</dbReference>
<keyword evidence="8" id="KW-0238">DNA-binding</keyword>
<dbReference type="PROSITE" id="PS51192">
    <property type="entry name" value="HELICASE_ATP_BIND_1"/>
    <property type="match status" value="1"/>
</dbReference>
<keyword evidence="6" id="KW-0347">Helicase</keyword>
<proteinExistence type="predicted"/>
<dbReference type="GO" id="GO:0016787">
    <property type="term" value="F:hydrolase activity"/>
    <property type="evidence" value="ECO:0007669"/>
    <property type="project" value="UniProtKB-KW"/>
</dbReference>
<dbReference type="SMART" id="SM00487">
    <property type="entry name" value="DEXDc"/>
    <property type="match status" value="1"/>
</dbReference>
<dbReference type="InterPro" id="IPR003711">
    <property type="entry name" value="CarD-like/TRCF_RID"/>
</dbReference>
<evidence type="ECO:0000256" key="7">
    <source>
        <dbReference type="ARBA" id="ARBA00022840"/>
    </source>
</evidence>
<dbReference type="InterPro" id="IPR014001">
    <property type="entry name" value="Helicase_ATP-bd"/>
</dbReference>
<evidence type="ECO:0000256" key="5">
    <source>
        <dbReference type="ARBA" id="ARBA00022801"/>
    </source>
</evidence>
<keyword evidence="13" id="KW-1185">Reference proteome</keyword>
<dbReference type="InterPro" id="IPR001650">
    <property type="entry name" value="Helicase_C-like"/>
</dbReference>
<dbReference type="InterPro" id="IPR047112">
    <property type="entry name" value="RecG/Mfd"/>
</dbReference>
<dbReference type="Pfam" id="PF02559">
    <property type="entry name" value="CarD_TRCF_RID"/>
    <property type="match status" value="1"/>
</dbReference>
<feature type="domain" description="Helicase C-terminal" evidence="11">
    <location>
        <begin position="332"/>
        <end position="449"/>
    </location>
</feature>
<name>A0AA35WUA7_GEOBA</name>
<dbReference type="GO" id="GO:0005737">
    <property type="term" value="C:cytoplasm"/>
    <property type="evidence" value="ECO:0007669"/>
    <property type="project" value="UniProtKB-SubCell"/>
</dbReference>
<evidence type="ECO:0000256" key="9">
    <source>
        <dbReference type="ARBA" id="ARBA00023204"/>
    </source>
</evidence>
<dbReference type="Proteomes" id="UP001174909">
    <property type="component" value="Unassembled WGS sequence"/>
</dbReference>
<dbReference type="Gene3D" id="2.40.10.170">
    <property type="match status" value="1"/>
</dbReference>
<dbReference type="GO" id="GO:0006281">
    <property type="term" value="P:DNA repair"/>
    <property type="evidence" value="ECO:0007669"/>
    <property type="project" value="UniProtKB-KW"/>
</dbReference>
<dbReference type="FunFam" id="3.40.50.300:FF:000546">
    <property type="entry name" value="Transcription-repair-coupling factor"/>
    <property type="match status" value="1"/>
</dbReference>
<dbReference type="AlphaFoldDB" id="A0AA35WUA7"/>
<dbReference type="Pfam" id="PF00271">
    <property type="entry name" value="Helicase_C"/>
    <property type="match status" value="1"/>
</dbReference>
<evidence type="ECO:0000256" key="4">
    <source>
        <dbReference type="ARBA" id="ARBA00022763"/>
    </source>
</evidence>
<dbReference type="SUPFAM" id="SSF52540">
    <property type="entry name" value="P-loop containing nucleoside triphosphate hydrolases"/>
    <property type="match status" value="2"/>
</dbReference>